<dbReference type="WBParaSite" id="L893_g7815.t1">
    <property type="protein sequence ID" value="L893_g7815.t1"/>
    <property type="gene ID" value="L893_g7815"/>
</dbReference>
<protein>
    <submittedName>
        <fullName evidence="2">PI3K/PI4K domain-containing protein</fullName>
    </submittedName>
</protein>
<organism evidence="1 2">
    <name type="scientific">Steinernema glaseri</name>
    <dbReference type="NCBI Taxonomy" id="37863"/>
    <lineage>
        <taxon>Eukaryota</taxon>
        <taxon>Metazoa</taxon>
        <taxon>Ecdysozoa</taxon>
        <taxon>Nematoda</taxon>
        <taxon>Chromadorea</taxon>
        <taxon>Rhabditida</taxon>
        <taxon>Tylenchina</taxon>
        <taxon>Panagrolaimomorpha</taxon>
        <taxon>Strongyloidoidea</taxon>
        <taxon>Steinernematidae</taxon>
        <taxon>Steinernema</taxon>
    </lineage>
</organism>
<evidence type="ECO:0000313" key="2">
    <source>
        <dbReference type="WBParaSite" id="L893_g7815.t1"/>
    </source>
</evidence>
<evidence type="ECO:0000313" key="1">
    <source>
        <dbReference type="Proteomes" id="UP000095287"/>
    </source>
</evidence>
<reference evidence="2" key="1">
    <citation type="submission" date="2016-11" db="UniProtKB">
        <authorList>
            <consortium name="WormBaseParasite"/>
        </authorList>
    </citation>
    <scope>IDENTIFICATION</scope>
</reference>
<dbReference type="AlphaFoldDB" id="A0A1I8ANI9"/>
<accession>A0A1I8ANI9</accession>
<keyword evidence="1" id="KW-1185">Reference proteome</keyword>
<name>A0A1I8ANI9_9BILA</name>
<proteinExistence type="predicted"/>
<sequence length="136" mass="15150">MNASGEDNDIADDASNAVNLTSPSFPLHASPRHYPTDAHDFHKPLFSAQHIDSGSSANKGEDNMDPLNNASKWMIKLTSKLMRGIARLLEPIGMFIDTVESMIERFVHSGKRQHQQFATIFYQHSVNSVNLKALND</sequence>
<dbReference type="Proteomes" id="UP000095287">
    <property type="component" value="Unplaced"/>
</dbReference>